<dbReference type="EMBL" id="PPTF01000011">
    <property type="protein sequence ID" value="POB00202.1"/>
    <property type="molecule type" value="Genomic_DNA"/>
</dbReference>
<dbReference type="Proteomes" id="UP000236416">
    <property type="component" value="Unassembled WGS sequence"/>
</dbReference>
<reference evidence="2 3" key="1">
    <citation type="submission" date="2018-01" db="EMBL/GenBank/DDBJ databases">
        <title>Genomic Sequence of Chromobacterium MWU13-2610 from wild cranberry bogs within the Cape Cod National Seashore.</title>
        <authorList>
            <person name="O'Hara-Hanley K."/>
            <person name="Soby S."/>
            <person name="Harrison A."/>
        </authorList>
    </citation>
    <scope>NUCLEOTIDE SEQUENCE [LARGE SCALE GENOMIC DNA]</scope>
    <source>
        <strain evidence="2 3">MWU13-2610</strain>
    </source>
</reference>
<dbReference type="RefSeq" id="WP_103317376.1">
    <property type="nucleotide sequence ID" value="NZ_PPTF01000011.1"/>
</dbReference>
<accession>A0A2K4MSW7</accession>
<keyword evidence="3" id="KW-1185">Reference proteome</keyword>
<gene>
    <name evidence="2" type="ORF">C2134_02740</name>
</gene>
<organism evidence="2 3">
    <name type="scientific">Chromobacterium sinusclupearum</name>
    <dbReference type="NCBI Taxonomy" id="2077146"/>
    <lineage>
        <taxon>Bacteria</taxon>
        <taxon>Pseudomonadati</taxon>
        <taxon>Pseudomonadota</taxon>
        <taxon>Betaproteobacteria</taxon>
        <taxon>Neisseriales</taxon>
        <taxon>Chromobacteriaceae</taxon>
        <taxon>Chromobacterium</taxon>
    </lineage>
</organism>
<dbReference type="SUPFAM" id="SSF48695">
    <property type="entry name" value="Multiheme cytochromes"/>
    <property type="match status" value="1"/>
</dbReference>
<evidence type="ECO:0000256" key="1">
    <source>
        <dbReference type="SAM" id="SignalP"/>
    </source>
</evidence>
<evidence type="ECO:0000313" key="2">
    <source>
        <dbReference type="EMBL" id="POB00202.1"/>
    </source>
</evidence>
<dbReference type="AlphaFoldDB" id="A0A2K4MSW7"/>
<name>A0A2K4MSW7_9NEIS</name>
<feature type="signal peptide" evidence="1">
    <location>
        <begin position="1"/>
        <end position="20"/>
    </location>
</feature>
<protein>
    <submittedName>
        <fullName evidence="2">Uncharacterized protein</fullName>
    </submittedName>
</protein>
<feature type="chain" id="PRO_5014338134" evidence="1">
    <location>
        <begin position="21"/>
        <end position="181"/>
    </location>
</feature>
<keyword evidence="1" id="KW-0732">Signal</keyword>
<sequence>MNTVFRLLALAALLPFATLAADDPAASRQAFGEVAKVLQSPRCLNCHTVTSFPRQGDDRHPHAQLIQRGADNMGAPTLMCFACHQAANSADGLVPGAPNWHLAPLSMGWEGLSAGQMCRKLVDKQANGNRDTAALVAHMTADPLVQWAWHPGGNRTLPPLSQADFHDAVRRWAGNGAYCPK</sequence>
<comment type="caution">
    <text evidence="2">The sequence shown here is derived from an EMBL/GenBank/DDBJ whole genome shotgun (WGS) entry which is preliminary data.</text>
</comment>
<dbReference type="InterPro" id="IPR036280">
    <property type="entry name" value="Multihaem_cyt_sf"/>
</dbReference>
<evidence type="ECO:0000313" key="3">
    <source>
        <dbReference type="Proteomes" id="UP000236416"/>
    </source>
</evidence>
<proteinExistence type="predicted"/>